<evidence type="ECO:0000256" key="2">
    <source>
        <dbReference type="PROSITE-ProRule" id="PRU00335"/>
    </source>
</evidence>
<dbReference type="PRINTS" id="PR00455">
    <property type="entry name" value="HTHTETR"/>
</dbReference>
<dbReference type="InterPro" id="IPR009057">
    <property type="entry name" value="Homeodomain-like_sf"/>
</dbReference>
<dbReference type="Pfam" id="PF22604">
    <property type="entry name" value="TetR_HI_0893_C"/>
    <property type="match status" value="1"/>
</dbReference>
<dbReference type="RefSeq" id="WP_143381857.1">
    <property type="nucleotide sequence ID" value="NZ_CP041637.1"/>
</dbReference>
<dbReference type="Pfam" id="PF00440">
    <property type="entry name" value="TetR_N"/>
    <property type="match status" value="1"/>
</dbReference>
<reference evidence="4 5" key="1">
    <citation type="submission" date="2019-07" db="EMBL/GenBank/DDBJ databases">
        <title>Genome sequencing for Formosa sp. PS13.</title>
        <authorList>
            <person name="Park S.-J."/>
        </authorList>
    </citation>
    <scope>NUCLEOTIDE SEQUENCE [LARGE SCALE GENOMIC DNA]</scope>
    <source>
        <strain evidence="4 5">PS13</strain>
    </source>
</reference>
<dbReference type="PROSITE" id="PS50977">
    <property type="entry name" value="HTH_TETR_2"/>
    <property type="match status" value="1"/>
</dbReference>
<dbReference type="GO" id="GO:0003677">
    <property type="term" value="F:DNA binding"/>
    <property type="evidence" value="ECO:0007669"/>
    <property type="project" value="UniProtKB-UniRule"/>
</dbReference>
<dbReference type="KEGG" id="fop:FNB79_13645"/>
<protein>
    <submittedName>
        <fullName evidence="4">TetR/AcrR family transcriptional regulator</fullName>
    </submittedName>
</protein>
<evidence type="ECO:0000313" key="4">
    <source>
        <dbReference type="EMBL" id="QDO94967.1"/>
    </source>
</evidence>
<evidence type="ECO:0000259" key="3">
    <source>
        <dbReference type="PROSITE" id="PS50977"/>
    </source>
</evidence>
<evidence type="ECO:0000313" key="5">
    <source>
        <dbReference type="Proteomes" id="UP000319209"/>
    </source>
</evidence>
<dbReference type="PANTHER" id="PTHR43479">
    <property type="entry name" value="ACREF/ENVCD OPERON REPRESSOR-RELATED"/>
    <property type="match status" value="1"/>
</dbReference>
<dbReference type="AlphaFoldDB" id="A0A516GTX4"/>
<dbReference type="InterPro" id="IPR001647">
    <property type="entry name" value="HTH_TetR"/>
</dbReference>
<evidence type="ECO:0000256" key="1">
    <source>
        <dbReference type="ARBA" id="ARBA00023125"/>
    </source>
</evidence>
<accession>A0A516GTX4</accession>
<keyword evidence="1 2" id="KW-0238">DNA-binding</keyword>
<gene>
    <name evidence="4" type="ORF">FNB79_13645</name>
</gene>
<organism evidence="4 5">
    <name type="scientific">Formosa sediminum</name>
    <dbReference type="NCBI Taxonomy" id="2594004"/>
    <lineage>
        <taxon>Bacteria</taxon>
        <taxon>Pseudomonadati</taxon>
        <taxon>Bacteroidota</taxon>
        <taxon>Flavobacteriia</taxon>
        <taxon>Flavobacteriales</taxon>
        <taxon>Flavobacteriaceae</taxon>
        <taxon>Formosa</taxon>
    </lineage>
</organism>
<keyword evidence="5" id="KW-1185">Reference proteome</keyword>
<dbReference type="EMBL" id="CP041637">
    <property type="protein sequence ID" value="QDO94967.1"/>
    <property type="molecule type" value="Genomic_DNA"/>
</dbReference>
<dbReference type="InterPro" id="IPR050624">
    <property type="entry name" value="HTH-type_Tx_Regulator"/>
</dbReference>
<feature type="DNA-binding region" description="H-T-H motif" evidence="2">
    <location>
        <begin position="29"/>
        <end position="48"/>
    </location>
</feature>
<dbReference type="SUPFAM" id="SSF48498">
    <property type="entry name" value="Tetracyclin repressor-like, C-terminal domain"/>
    <property type="match status" value="1"/>
</dbReference>
<feature type="domain" description="HTH tetR-type" evidence="3">
    <location>
        <begin position="6"/>
        <end position="66"/>
    </location>
</feature>
<dbReference type="InterPro" id="IPR054422">
    <property type="entry name" value="TetR-like_HI_0893_C"/>
</dbReference>
<dbReference type="Proteomes" id="UP000319209">
    <property type="component" value="Chromosome"/>
</dbReference>
<proteinExistence type="predicted"/>
<name>A0A516GTX4_9FLAO</name>
<sequence>MKQKDEFKREAIINVTIDMVYTNGFAGVKMAQIAKKVDISPSTLYVYFKSKNDLISSIATDLLKKITQTSQNQMHSDLPFKLKFKAIWLFYVNFEINNRKEMSFINQVKQSPYYKMIPLEIRNLKSSLVLDLLDEGKRQGLIKNLDNSILAALLSAFLTETVKLIDSKTLQLNEAETNTMFLLAWDAIKN</sequence>
<dbReference type="PANTHER" id="PTHR43479:SF11">
    <property type="entry name" value="ACREF_ENVCD OPERON REPRESSOR-RELATED"/>
    <property type="match status" value="1"/>
</dbReference>
<dbReference type="SUPFAM" id="SSF46689">
    <property type="entry name" value="Homeodomain-like"/>
    <property type="match status" value="1"/>
</dbReference>
<dbReference type="OrthoDB" id="6430772at2"/>
<dbReference type="Gene3D" id="1.10.357.10">
    <property type="entry name" value="Tetracycline Repressor, domain 2"/>
    <property type="match status" value="1"/>
</dbReference>
<dbReference type="InterPro" id="IPR036271">
    <property type="entry name" value="Tet_transcr_reg_TetR-rel_C_sf"/>
</dbReference>